<protein>
    <recommendedName>
        <fullName evidence="8">Clp R domain-containing protein</fullName>
    </recommendedName>
</protein>
<dbReference type="PRINTS" id="PR00300">
    <property type="entry name" value="CLPPROTEASEA"/>
</dbReference>
<dbReference type="PROSITE" id="PS00870">
    <property type="entry name" value="CLPAB_1"/>
    <property type="match status" value="1"/>
</dbReference>
<evidence type="ECO:0000256" key="3">
    <source>
        <dbReference type="ARBA" id="ARBA00022840"/>
    </source>
</evidence>
<dbReference type="GO" id="GO:0016887">
    <property type="term" value="F:ATP hydrolysis activity"/>
    <property type="evidence" value="ECO:0007669"/>
    <property type="project" value="InterPro"/>
</dbReference>
<dbReference type="SUPFAM" id="SSF52540">
    <property type="entry name" value="P-loop containing nucleoside triphosphate hydrolases"/>
    <property type="match status" value="3"/>
</dbReference>
<feature type="compositionally biased region" description="Polar residues" evidence="7">
    <location>
        <begin position="67"/>
        <end position="80"/>
    </location>
</feature>
<dbReference type="PANTHER" id="PTHR11638:SF18">
    <property type="entry name" value="HEAT SHOCK PROTEIN 104"/>
    <property type="match status" value="1"/>
</dbReference>
<organism evidence="9 10">
    <name type="scientific">Candidatus Gottesmanbacteria bacterium RBG_16_37_8</name>
    <dbReference type="NCBI Taxonomy" id="1798371"/>
    <lineage>
        <taxon>Bacteria</taxon>
        <taxon>Candidatus Gottesmaniibacteriota</taxon>
    </lineage>
</organism>
<sequence>MPNQFFNFSRYFKKDSAKDPGDGQDDGSQVQSTSASVTREETASPSGVYSAIGNPPAGQAYSGIGNPPTQQTTSTVNVKSTDSKPADEPSSPSAIDMGKRVGMDILSRLTQRANTVLMKSVNKVKELQIQYIDTEHILWGLLQDSSIYQLISDSKVVPSELQKEIEKTFKKGNFTGTPQFSPRVKRVLELSLSAARSLGYEFISPEHILLALSHEGEGVAAQILTKFHLTREVLNQKITGKKELETKKEDRKTTSLEQFTEDLTAKASRGELDPVVGRSWEIERIIHILSRRTKNNPVLIGDAGVGKTAIVEGLAQRITKGDVPETLLHKKILSLDLMSLIAGARHRGEFEERLKNLIKEVKSAAGAIILFIDEVHNMVGAGSGSEGTMDASNILKPSLARGELQVIGTTTITEYRKHIEKDPALERRFQPVQVAEPSAETAVEMLLALRDKYEAFHRVKIPDESIEAAVQLSQRYIADRFLPDKAVDLIDEAGAAVRLPSISLPEEIKSAEAKIKKLNHELEEATKIVDAIRIESLKKEIEENQMNLDKLKEQYQIKKSTTTNSVSPEIIAEIVSRWTNIPVSRLTESEATKLMDLEKIIHKRLINQEEAVSAVAEAVRRGRAGLKSNKRPIGSFIFMGPTGVGKTELAKSIAEILFGSEEMMVRLDMSEYMEKHEVAKLIGAPPGYVGYEEGGQLTEAVRRRPYAVVLLDEIEKAHPDVFNILIQLLDDGRLTDNKGRTISFKNTIVICTSNLGSGIIQEELLSWSFDQSEEQKAETKPAKIFKTYTVSPTGREMITLDGQYWQKEPQDMAWKKATLKDYFAGSIVSGMILKEGEKLFPEDGIDTHTIGPDGAETITRDDKDWFRTSTTSKEWRLSSILDQVKGHIVINALPDRPDQQLPTAKISTHSISQTNQEIITVGDRLWKRDNLQIKDWQTQNLKDYFINASLQHQEDIKVKEVKPGDTAQLIQKRDKKEQVNFPVDAWDIHLFTPSGEEIIVSNGYYWMRKNRDSSNWLTSSVDKLFSSLQVFPSKDDKAKVIPKTKDQVEIEPKEQPEPLIDEIPVKSLSFITGKKEEDKFEKLAKRLMEELRKFFRPELLNRYDEVIIFRPLTRNHMLEIVGLQIKTLKKLLEEQDIGLIVTPSAKALLTEIGFDPVFGARPLRRTIQREIENPISSYLIKGDLTAGDTIEIDYDGESLKFDIKKMKTKPVAPPQAGKTPAPTPPVDTYHCKNCGNVFEVPKATPISACPKCQSPIVALSPSPLVAKSPPPPPPVTPSLSTDQSAPASASQMQSPAPVNASSPVVPTNPQNPLESYFSTTPPPSGAEASAKAPAQPTQTS</sequence>
<evidence type="ECO:0000256" key="6">
    <source>
        <dbReference type="SAM" id="Coils"/>
    </source>
</evidence>
<dbReference type="FunFam" id="3.40.50.300:FF:000010">
    <property type="entry name" value="Chaperone clpB 1, putative"/>
    <property type="match status" value="1"/>
</dbReference>
<dbReference type="Gene3D" id="1.10.8.60">
    <property type="match status" value="2"/>
</dbReference>
<feature type="compositionally biased region" description="Polar residues" evidence="7">
    <location>
        <begin position="1310"/>
        <end position="1319"/>
    </location>
</feature>
<dbReference type="InterPro" id="IPR050130">
    <property type="entry name" value="ClpA_ClpB"/>
</dbReference>
<dbReference type="InterPro" id="IPR001270">
    <property type="entry name" value="ClpA/B"/>
</dbReference>
<dbReference type="Pfam" id="PF10431">
    <property type="entry name" value="ClpB_D2-small"/>
    <property type="match status" value="1"/>
</dbReference>
<evidence type="ECO:0000256" key="4">
    <source>
        <dbReference type="ARBA" id="ARBA00023186"/>
    </source>
</evidence>
<dbReference type="InterPro" id="IPR018368">
    <property type="entry name" value="ClpA/B_CS1"/>
</dbReference>
<evidence type="ECO:0000256" key="7">
    <source>
        <dbReference type="SAM" id="MobiDB-lite"/>
    </source>
</evidence>
<dbReference type="Gene3D" id="1.10.1780.10">
    <property type="entry name" value="Clp, N-terminal domain"/>
    <property type="match status" value="1"/>
</dbReference>
<dbReference type="InterPro" id="IPR003959">
    <property type="entry name" value="ATPase_AAA_core"/>
</dbReference>
<dbReference type="Pfam" id="PF17871">
    <property type="entry name" value="AAA_lid_9"/>
    <property type="match status" value="1"/>
</dbReference>
<reference evidence="9 10" key="1">
    <citation type="journal article" date="2016" name="Nat. Commun.">
        <title>Thousands of microbial genomes shed light on interconnected biogeochemical processes in an aquifer system.</title>
        <authorList>
            <person name="Anantharaman K."/>
            <person name="Brown C.T."/>
            <person name="Hug L.A."/>
            <person name="Sharon I."/>
            <person name="Castelle C.J."/>
            <person name="Probst A.J."/>
            <person name="Thomas B.C."/>
            <person name="Singh A."/>
            <person name="Wilkins M.J."/>
            <person name="Karaoz U."/>
            <person name="Brodie E.L."/>
            <person name="Williams K.H."/>
            <person name="Hubbard S.S."/>
            <person name="Banfield J.F."/>
        </authorList>
    </citation>
    <scope>NUCLEOTIDE SEQUENCE [LARGE SCALE GENOMIC DNA]</scope>
</reference>
<feature type="region of interest" description="Disordered" evidence="7">
    <location>
        <begin position="1263"/>
        <end position="1340"/>
    </location>
</feature>
<dbReference type="InterPro" id="IPR027417">
    <property type="entry name" value="P-loop_NTPase"/>
</dbReference>
<keyword evidence="2" id="KW-0547">Nucleotide-binding</keyword>
<dbReference type="EMBL" id="MFJA01000011">
    <property type="protein sequence ID" value="OGG03882.1"/>
    <property type="molecule type" value="Genomic_DNA"/>
</dbReference>
<feature type="compositionally biased region" description="Low complexity" evidence="7">
    <location>
        <begin position="1277"/>
        <end position="1308"/>
    </location>
</feature>
<evidence type="ECO:0000259" key="8">
    <source>
        <dbReference type="PROSITE" id="PS51903"/>
    </source>
</evidence>
<dbReference type="Pfam" id="PF00004">
    <property type="entry name" value="AAA"/>
    <property type="match status" value="1"/>
</dbReference>
<dbReference type="GO" id="GO:0005524">
    <property type="term" value="F:ATP binding"/>
    <property type="evidence" value="ECO:0007669"/>
    <property type="project" value="UniProtKB-KW"/>
</dbReference>
<dbReference type="CDD" id="cd19499">
    <property type="entry name" value="RecA-like_ClpB_Hsp104-like"/>
    <property type="match status" value="1"/>
</dbReference>
<feature type="compositionally biased region" description="Polar residues" evidence="7">
    <location>
        <begin position="26"/>
        <end position="47"/>
    </location>
</feature>
<dbReference type="SUPFAM" id="SSF81923">
    <property type="entry name" value="Double Clp-N motif"/>
    <property type="match status" value="1"/>
</dbReference>
<name>A0A1F5YVG5_9BACT</name>
<dbReference type="Gene3D" id="4.10.860.10">
    <property type="entry name" value="UVR domain"/>
    <property type="match status" value="1"/>
</dbReference>
<evidence type="ECO:0000256" key="2">
    <source>
        <dbReference type="ARBA" id="ARBA00022741"/>
    </source>
</evidence>
<evidence type="ECO:0000256" key="5">
    <source>
        <dbReference type="PROSITE-ProRule" id="PRU01251"/>
    </source>
</evidence>
<dbReference type="CDD" id="cd00009">
    <property type="entry name" value="AAA"/>
    <property type="match status" value="1"/>
</dbReference>
<feature type="coiled-coil region" evidence="6">
    <location>
        <begin position="508"/>
        <end position="561"/>
    </location>
</feature>
<dbReference type="PANTHER" id="PTHR11638">
    <property type="entry name" value="ATP-DEPENDENT CLP PROTEASE"/>
    <property type="match status" value="1"/>
</dbReference>
<dbReference type="Pfam" id="PF02861">
    <property type="entry name" value="Clp_N"/>
    <property type="match status" value="1"/>
</dbReference>
<feature type="domain" description="Clp R" evidence="8">
    <location>
        <begin position="106"/>
        <end position="245"/>
    </location>
</feature>
<dbReference type="GO" id="GO:0005737">
    <property type="term" value="C:cytoplasm"/>
    <property type="evidence" value="ECO:0007669"/>
    <property type="project" value="TreeGrafter"/>
</dbReference>
<dbReference type="STRING" id="1798371.A2W14_05415"/>
<keyword evidence="4" id="KW-0143">Chaperone</keyword>
<dbReference type="SMART" id="SM01086">
    <property type="entry name" value="ClpB_D2-small"/>
    <property type="match status" value="1"/>
</dbReference>
<dbReference type="Gene3D" id="3.40.50.300">
    <property type="entry name" value="P-loop containing nucleotide triphosphate hydrolases"/>
    <property type="match status" value="2"/>
</dbReference>
<dbReference type="Proteomes" id="UP000176665">
    <property type="component" value="Unassembled WGS sequence"/>
</dbReference>
<accession>A0A1F5YVG5</accession>
<keyword evidence="6" id="KW-0175">Coiled coil</keyword>
<proteinExistence type="predicted"/>
<feature type="region of interest" description="Disordered" evidence="7">
    <location>
        <begin position="1"/>
        <end position="97"/>
    </location>
</feature>
<keyword evidence="3" id="KW-0067">ATP-binding</keyword>
<gene>
    <name evidence="9" type="ORF">A2W14_05415</name>
</gene>
<dbReference type="InterPro" id="IPR019489">
    <property type="entry name" value="Clp_ATPase_C"/>
</dbReference>
<feature type="compositionally biased region" description="Basic and acidic residues" evidence="7">
    <location>
        <begin position="12"/>
        <end position="21"/>
    </location>
</feature>
<evidence type="ECO:0000313" key="9">
    <source>
        <dbReference type="EMBL" id="OGG03882.1"/>
    </source>
</evidence>
<evidence type="ECO:0000313" key="10">
    <source>
        <dbReference type="Proteomes" id="UP000176665"/>
    </source>
</evidence>
<dbReference type="PROSITE" id="PS51903">
    <property type="entry name" value="CLP_R"/>
    <property type="match status" value="1"/>
</dbReference>
<dbReference type="InterPro" id="IPR036628">
    <property type="entry name" value="Clp_N_dom_sf"/>
</dbReference>
<dbReference type="FunFam" id="3.40.50.300:FF:000025">
    <property type="entry name" value="ATP-dependent Clp protease subunit"/>
    <property type="match status" value="1"/>
</dbReference>
<dbReference type="GO" id="GO:0034605">
    <property type="term" value="P:cellular response to heat"/>
    <property type="evidence" value="ECO:0007669"/>
    <property type="project" value="TreeGrafter"/>
</dbReference>
<keyword evidence="1 5" id="KW-0677">Repeat</keyword>
<dbReference type="Pfam" id="PF07724">
    <property type="entry name" value="AAA_2"/>
    <property type="match status" value="1"/>
</dbReference>
<evidence type="ECO:0000256" key="1">
    <source>
        <dbReference type="ARBA" id="ARBA00022737"/>
    </source>
</evidence>
<dbReference type="SMART" id="SM00382">
    <property type="entry name" value="AAA"/>
    <property type="match status" value="2"/>
</dbReference>
<dbReference type="InterPro" id="IPR003593">
    <property type="entry name" value="AAA+_ATPase"/>
</dbReference>
<comment type="caution">
    <text evidence="9">The sequence shown here is derived from an EMBL/GenBank/DDBJ whole genome shotgun (WGS) entry which is preliminary data.</text>
</comment>
<dbReference type="InterPro" id="IPR004176">
    <property type="entry name" value="Clp_R_N"/>
</dbReference>
<dbReference type="InterPro" id="IPR041546">
    <property type="entry name" value="ClpA/ClpB_AAA_lid"/>
</dbReference>